<keyword evidence="3" id="KW-1185">Reference proteome</keyword>
<accession>A0ABM7RIX2</accession>
<dbReference type="RefSeq" id="WP_338686462.1">
    <property type="nucleotide sequence ID" value="NZ_AP024702.1"/>
</dbReference>
<dbReference type="Proteomes" id="UP001374893">
    <property type="component" value="Chromosome"/>
</dbReference>
<protein>
    <submittedName>
        <fullName evidence="2">GCN5 family acetyltransferase</fullName>
    </submittedName>
</protein>
<name>A0ABM7RIX2_9BACT</name>
<sequence length="99" mass="10912">MTVHPPITRETFEPLASQQVELRSADAEFTATLNELTPLPSHNPEADRPPFSFLLQVDAPQLPQGIYEIRHPSLAEPVSIFLVPIAGDDGHTTLQAIFN</sequence>
<reference evidence="2 3" key="1">
    <citation type="submission" date="2021-06" db="EMBL/GenBank/DDBJ databases">
        <title>Complete genome of Haloferula helveola possessing various polysaccharide degrading enzymes.</title>
        <authorList>
            <person name="Takami H."/>
            <person name="Huang C."/>
            <person name="Hamasaki K."/>
        </authorList>
    </citation>
    <scope>NUCLEOTIDE SEQUENCE [LARGE SCALE GENOMIC DNA]</scope>
    <source>
        <strain evidence="2 3">CN-1</strain>
    </source>
</reference>
<evidence type="ECO:0000313" key="2">
    <source>
        <dbReference type="EMBL" id="BCX49737.1"/>
    </source>
</evidence>
<organism evidence="2 3">
    <name type="scientific">Haloferula helveola</name>
    <dbReference type="NCBI Taxonomy" id="490095"/>
    <lineage>
        <taxon>Bacteria</taxon>
        <taxon>Pseudomonadati</taxon>
        <taxon>Verrucomicrobiota</taxon>
        <taxon>Verrucomicrobiia</taxon>
        <taxon>Verrucomicrobiales</taxon>
        <taxon>Verrucomicrobiaceae</taxon>
        <taxon>Haloferula</taxon>
    </lineage>
</organism>
<feature type="domain" description="DUF6916" evidence="1">
    <location>
        <begin position="7"/>
        <end position="98"/>
    </location>
</feature>
<evidence type="ECO:0000259" key="1">
    <source>
        <dbReference type="Pfam" id="PF21880"/>
    </source>
</evidence>
<evidence type="ECO:0000313" key="3">
    <source>
        <dbReference type="Proteomes" id="UP001374893"/>
    </source>
</evidence>
<proteinExistence type="predicted"/>
<gene>
    <name evidence="2" type="ORF">HAHE_36450</name>
</gene>
<dbReference type="InterPro" id="IPR054209">
    <property type="entry name" value="DUF6916"/>
</dbReference>
<dbReference type="EMBL" id="AP024702">
    <property type="protein sequence ID" value="BCX49737.1"/>
    <property type="molecule type" value="Genomic_DNA"/>
</dbReference>
<dbReference type="Pfam" id="PF21880">
    <property type="entry name" value="DUF6916"/>
    <property type="match status" value="1"/>
</dbReference>